<reference evidence="7 9" key="1">
    <citation type="submission" date="2015-07" db="EMBL/GenBank/DDBJ databases">
        <title>Fjat-14205 dsm 2895.</title>
        <authorList>
            <person name="Liu B."/>
            <person name="Wang J."/>
            <person name="Zhu Y."/>
            <person name="Liu G."/>
            <person name="Chen Q."/>
            <person name="Chen Z."/>
            <person name="Lan J."/>
            <person name="Che J."/>
            <person name="Ge C."/>
            <person name="Shi H."/>
            <person name="Pan Z."/>
            <person name="Liu X."/>
        </authorList>
    </citation>
    <scope>NUCLEOTIDE SEQUENCE [LARGE SCALE GENOMIC DNA]</scope>
    <source>
        <strain evidence="7 9">DSM 2895</strain>
    </source>
</reference>
<dbReference type="PROSITE" id="PS00194">
    <property type="entry name" value="THIOREDOXIN_1"/>
    <property type="match status" value="1"/>
</dbReference>
<evidence type="ECO:0000256" key="1">
    <source>
        <dbReference type="ARBA" id="ARBA00004196"/>
    </source>
</evidence>
<dbReference type="InterPro" id="IPR036249">
    <property type="entry name" value="Thioredoxin-like_sf"/>
</dbReference>
<protein>
    <submittedName>
        <fullName evidence="8">Peroxiredoxin</fullName>
    </submittedName>
</protein>
<gene>
    <name evidence="7" type="ORF">AF333_24155</name>
    <name evidence="8" type="ORF">SAMN04487909_101308</name>
</gene>
<dbReference type="GO" id="GO:0016209">
    <property type="term" value="F:antioxidant activity"/>
    <property type="evidence" value="ECO:0007669"/>
    <property type="project" value="InterPro"/>
</dbReference>
<dbReference type="AlphaFoldDB" id="A0A0D1Y524"/>
<evidence type="ECO:0000256" key="3">
    <source>
        <dbReference type="ARBA" id="ARBA00022968"/>
    </source>
</evidence>
<dbReference type="SUPFAM" id="SSF52833">
    <property type="entry name" value="Thioredoxin-like"/>
    <property type="match status" value="1"/>
</dbReference>
<organism evidence="7 9">
    <name type="scientific">Aneurinibacillus migulanus</name>
    <name type="common">Bacillus migulanus</name>
    <dbReference type="NCBI Taxonomy" id="47500"/>
    <lineage>
        <taxon>Bacteria</taxon>
        <taxon>Bacillati</taxon>
        <taxon>Bacillota</taxon>
        <taxon>Bacilli</taxon>
        <taxon>Bacillales</taxon>
        <taxon>Paenibacillaceae</taxon>
        <taxon>Aneurinibacillus group</taxon>
        <taxon>Aneurinibacillus</taxon>
    </lineage>
</organism>
<evidence type="ECO:0000256" key="2">
    <source>
        <dbReference type="ARBA" id="ARBA00022748"/>
    </source>
</evidence>
<accession>A0A0D1Y524</accession>
<name>A0A0D1Y524_ANEMI</name>
<dbReference type="GO" id="GO:0030313">
    <property type="term" value="C:cell envelope"/>
    <property type="evidence" value="ECO:0007669"/>
    <property type="project" value="UniProtKB-SubCell"/>
</dbReference>
<dbReference type="PANTHER" id="PTHR42852:SF6">
    <property type="entry name" value="THIOL:DISULFIDE INTERCHANGE PROTEIN DSBE"/>
    <property type="match status" value="1"/>
</dbReference>
<dbReference type="PROSITE" id="PS51352">
    <property type="entry name" value="THIOREDOXIN_2"/>
    <property type="match status" value="1"/>
</dbReference>
<dbReference type="PANTHER" id="PTHR42852">
    <property type="entry name" value="THIOL:DISULFIDE INTERCHANGE PROTEIN DSBE"/>
    <property type="match status" value="1"/>
</dbReference>
<dbReference type="OrthoDB" id="25753at2"/>
<dbReference type="Proteomes" id="UP000037269">
    <property type="component" value="Unassembled WGS sequence"/>
</dbReference>
<keyword evidence="5" id="KW-0676">Redox-active center</keyword>
<dbReference type="Gene3D" id="3.40.30.10">
    <property type="entry name" value="Glutaredoxin"/>
    <property type="match status" value="1"/>
</dbReference>
<dbReference type="STRING" id="47500.AF333_24155"/>
<dbReference type="GO" id="GO:0017004">
    <property type="term" value="P:cytochrome complex assembly"/>
    <property type="evidence" value="ECO:0007669"/>
    <property type="project" value="UniProtKB-KW"/>
</dbReference>
<dbReference type="GeneID" id="42308218"/>
<dbReference type="InterPro" id="IPR050553">
    <property type="entry name" value="Thioredoxin_ResA/DsbE_sf"/>
</dbReference>
<evidence type="ECO:0000313" key="9">
    <source>
        <dbReference type="Proteomes" id="UP000037269"/>
    </source>
</evidence>
<evidence type="ECO:0000313" key="8">
    <source>
        <dbReference type="EMBL" id="SDI03361.1"/>
    </source>
</evidence>
<dbReference type="RefSeq" id="WP_043067997.1">
    <property type="nucleotide sequence ID" value="NZ_BJOA01000001.1"/>
</dbReference>
<comment type="subcellular location">
    <subcellularLocation>
        <location evidence="1">Cell envelope</location>
    </subcellularLocation>
</comment>
<keyword evidence="3" id="KW-0812">Transmembrane</keyword>
<keyword evidence="9" id="KW-1185">Reference proteome</keyword>
<evidence type="ECO:0000259" key="6">
    <source>
        <dbReference type="PROSITE" id="PS51352"/>
    </source>
</evidence>
<evidence type="ECO:0000313" key="7">
    <source>
        <dbReference type="EMBL" id="KON98068.1"/>
    </source>
</evidence>
<evidence type="ECO:0000313" key="10">
    <source>
        <dbReference type="Proteomes" id="UP000182836"/>
    </source>
</evidence>
<evidence type="ECO:0000256" key="4">
    <source>
        <dbReference type="ARBA" id="ARBA00023157"/>
    </source>
</evidence>
<dbReference type="InterPro" id="IPR017937">
    <property type="entry name" value="Thioredoxin_CS"/>
</dbReference>
<reference evidence="8 10" key="2">
    <citation type="submission" date="2016-10" db="EMBL/GenBank/DDBJ databases">
        <authorList>
            <person name="de Groot N.N."/>
        </authorList>
    </citation>
    <scope>NUCLEOTIDE SEQUENCE [LARGE SCALE GENOMIC DNA]</scope>
    <source>
        <strain evidence="8 10">DSM 2895</strain>
    </source>
</reference>
<dbReference type="InterPro" id="IPR000866">
    <property type="entry name" value="AhpC/TSA"/>
</dbReference>
<feature type="domain" description="Thioredoxin" evidence="6">
    <location>
        <begin position="34"/>
        <end position="174"/>
    </location>
</feature>
<dbReference type="CDD" id="cd02966">
    <property type="entry name" value="TlpA_like_family"/>
    <property type="match status" value="1"/>
</dbReference>
<keyword evidence="2" id="KW-0201">Cytochrome c-type biogenesis</keyword>
<dbReference type="InterPro" id="IPR013766">
    <property type="entry name" value="Thioredoxin_domain"/>
</dbReference>
<proteinExistence type="predicted"/>
<dbReference type="EMBL" id="LGUG01000004">
    <property type="protein sequence ID" value="KON98068.1"/>
    <property type="molecule type" value="Genomic_DNA"/>
</dbReference>
<dbReference type="Proteomes" id="UP000182836">
    <property type="component" value="Unassembled WGS sequence"/>
</dbReference>
<keyword evidence="3" id="KW-0735">Signal-anchor</keyword>
<dbReference type="GO" id="GO:0016491">
    <property type="term" value="F:oxidoreductase activity"/>
    <property type="evidence" value="ECO:0007669"/>
    <property type="project" value="InterPro"/>
</dbReference>
<dbReference type="PATRIC" id="fig|47500.12.peg.4520"/>
<keyword evidence="4" id="KW-1015">Disulfide bond</keyword>
<dbReference type="NCBIfam" id="NF002854">
    <property type="entry name" value="PRK03147.1"/>
    <property type="match status" value="1"/>
</dbReference>
<evidence type="ECO:0000256" key="5">
    <source>
        <dbReference type="ARBA" id="ARBA00023284"/>
    </source>
</evidence>
<sequence length="174" mass="19354">MGTRKITRLVVLAVIVLAVGWTFYTAYFKDKTTVQVGKTVPDFVAQQVGGGKVQLSQLKGKAVVLNFWGTYCPPCREEMADLNKASKEFANKDVIILAINVGESEIPVQSFARQYKLDALPLLMDPSRDITRKYQIGEMPSTFFVKADGTLYKHIVGGPMSYKTIQDNMQQIAP</sequence>
<dbReference type="EMBL" id="FNED01000001">
    <property type="protein sequence ID" value="SDI03361.1"/>
    <property type="molecule type" value="Genomic_DNA"/>
</dbReference>
<dbReference type="Pfam" id="PF00578">
    <property type="entry name" value="AhpC-TSA"/>
    <property type="match status" value="1"/>
</dbReference>